<dbReference type="Gene3D" id="2.40.30.10">
    <property type="entry name" value="Translation factors"/>
    <property type="match status" value="1"/>
</dbReference>
<dbReference type="KEGG" id="mas:Mahau_1739"/>
<dbReference type="SMART" id="SM00889">
    <property type="entry name" value="EFG_IV"/>
    <property type="match status" value="1"/>
</dbReference>
<dbReference type="eggNOG" id="COG0480">
    <property type="taxonomic scope" value="Bacteria"/>
</dbReference>
<dbReference type="CDD" id="cd03713">
    <property type="entry name" value="EFG_mtEFG_C"/>
    <property type="match status" value="1"/>
</dbReference>
<dbReference type="NCBIfam" id="TIGR00231">
    <property type="entry name" value="small_GTP"/>
    <property type="match status" value="1"/>
</dbReference>
<reference evidence="8" key="1">
    <citation type="submission" date="2010-11" db="EMBL/GenBank/DDBJ databases">
        <title>The complete genome of Mahella australiensis DSM 15567.</title>
        <authorList>
            <consortium name="US DOE Joint Genome Institute (JGI-PGF)"/>
            <person name="Lucas S."/>
            <person name="Copeland A."/>
            <person name="Lapidus A."/>
            <person name="Bruce D."/>
            <person name="Goodwin L."/>
            <person name="Pitluck S."/>
            <person name="Kyrpides N."/>
            <person name="Mavromatis K."/>
            <person name="Pagani I."/>
            <person name="Ivanova N."/>
            <person name="Teshima H."/>
            <person name="Brettin T."/>
            <person name="Detter J.C."/>
            <person name="Han C."/>
            <person name="Tapia R."/>
            <person name="Land M."/>
            <person name="Hauser L."/>
            <person name="Markowitz V."/>
            <person name="Cheng J.-F."/>
            <person name="Hugenholtz P."/>
            <person name="Woyke T."/>
            <person name="Wu D."/>
            <person name="Spring S."/>
            <person name="Pukall R."/>
            <person name="Steenblock K."/>
            <person name="Schneider S."/>
            <person name="Klenk H.-P."/>
            <person name="Eisen J.A."/>
        </authorList>
    </citation>
    <scope>NUCLEOTIDE SEQUENCE [LARGE SCALE GENOMIC DNA]</scope>
    <source>
        <strain evidence="8">DSM 15567 / CIP 107919 / 50-1 BON</strain>
    </source>
</reference>
<dbReference type="InterPro" id="IPR035647">
    <property type="entry name" value="EFG_III/V"/>
</dbReference>
<dbReference type="InterPro" id="IPR014721">
    <property type="entry name" value="Ribsml_uS5_D2-typ_fold_subgr"/>
</dbReference>
<dbReference type="Pfam" id="PF00679">
    <property type="entry name" value="EFG_C"/>
    <property type="match status" value="1"/>
</dbReference>
<dbReference type="Gene3D" id="3.30.230.10">
    <property type="match status" value="1"/>
</dbReference>
<name>F4A086_MAHA5</name>
<evidence type="ECO:0000256" key="5">
    <source>
        <dbReference type="NCBIfam" id="TIGR00484"/>
    </source>
</evidence>
<dbReference type="InterPro" id="IPR009022">
    <property type="entry name" value="EFG_III"/>
</dbReference>
<evidence type="ECO:0000256" key="4">
    <source>
        <dbReference type="ARBA" id="ARBA00023134"/>
    </source>
</evidence>
<dbReference type="PANTHER" id="PTHR43261:SF6">
    <property type="entry name" value="ELONGATION FACTOR G-LIKE PROTEIN"/>
    <property type="match status" value="1"/>
</dbReference>
<dbReference type="EMBL" id="CP002360">
    <property type="protein sequence ID" value="AEE96920.1"/>
    <property type="molecule type" value="Genomic_DNA"/>
</dbReference>
<proteinExistence type="inferred from homology"/>
<dbReference type="Pfam" id="PF22042">
    <property type="entry name" value="EF-G_D2"/>
    <property type="match status" value="1"/>
</dbReference>
<dbReference type="NCBIfam" id="NF009381">
    <property type="entry name" value="PRK12740.1-5"/>
    <property type="match status" value="1"/>
</dbReference>
<gene>
    <name evidence="7" type="ordered locus">Mahau_1739</name>
</gene>
<dbReference type="Proteomes" id="UP000008457">
    <property type="component" value="Chromosome"/>
</dbReference>
<evidence type="ECO:0000256" key="1">
    <source>
        <dbReference type="ARBA" id="ARBA00005870"/>
    </source>
</evidence>
<dbReference type="SUPFAM" id="SSF52540">
    <property type="entry name" value="P-loop containing nucleoside triphosphate hydrolases"/>
    <property type="match status" value="1"/>
</dbReference>
<dbReference type="SUPFAM" id="SSF54980">
    <property type="entry name" value="EF-G C-terminal domain-like"/>
    <property type="match status" value="2"/>
</dbReference>
<accession>F4A086</accession>
<dbReference type="InterPro" id="IPR035649">
    <property type="entry name" value="EFG_V"/>
</dbReference>
<dbReference type="SUPFAM" id="SSF50447">
    <property type="entry name" value="Translation proteins"/>
    <property type="match status" value="1"/>
</dbReference>
<dbReference type="Pfam" id="PF00009">
    <property type="entry name" value="GTP_EFTU"/>
    <property type="match status" value="1"/>
</dbReference>
<dbReference type="PANTHER" id="PTHR43261">
    <property type="entry name" value="TRANSLATION ELONGATION FACTOR G-RELATED"/>
    <property type="match status" value="1"/>
</dbReference>
<dbReference type="GO" id="GO:0003746">
    <property type="term" value="F:translation elongation factor activity"/>
    <property type="evidence" value="ECO:0007669"/>
    <property type="project" value="UniProtKB-UniRule"/>
</dbReference>
<dbReference type="PROSITE" id="PS51722">
    <property type="entry name" value="G_TR_2"/>
    <property type="match status" value="1"/>
</dbReference>
<dbReference type="FunFam" id="3.30.70.240:FF:000001">
    <property type="entry name" value="Elongation factor G"/>
    <property type="match status" value="1"/>
</dbReference>
<dbReference type="FunFam" id="3.30.70.870:FF:000002">
    <property type="entry name" value="Translation elongation factor 2"/>
    <property type="match status" value="1"/>
</dbReference>
<sequence length="679" mass="74805">MKDYHADELRNVALVGHGSDGKTTVAEAMLYLGKATDRLGKVTEGNTVSDYDPEEIKRKISLNTSVLPIEWHNCKLNIIDTPGYFDFVGEMLEGLRAVDGAMIVVSAVSGIEVGTEKAWDYADQYGLSKMVFVNQMDRENADFDKTVSQLKDKYGTHILPLQLAIMQNDRFAGFIDLIELKAYAVDNNGQTKEIPIPPDMNDSVQEAREAIIESAAEGDEALMEKFFDGQQLTIDEIKRGIKAGVLDGSVVPVLCGAGFIVAGINYAMDAIIDYMPSPKDKGADENKPFSAVVFKTVADPFVGKLSLFRVESGRLTSDTAVYNSNQDKTEKVGQIYLMRGKKQVPVDAINAGDIGAIAKLQYTVTGDTLCDPAHPVRLKGIDFPAPVISKAVEPKSKGDEDKISMGLHRLAEEDPTFTVEKNVETGDMLISGIGELHLEIITQKLHSKFGTDVILRDPKIPYRETIRKSAKAEGKHKKQTGGHGQYGHVWIEFQPLNDSSETFVFEDKIVGGVVPRQYIPAVEKGLRECIEHGVLAGYPLIGVKAILYDGSYHPVDSSEMAFKVAASLAYKKGIAEADPVLLEPIMHVEVIVPEEYMGDIMGDINKRRGRILGMNQVEGGLQQIVAEVPMAEMFKYATELRSMTQARGTFAMRFERYEEVPSNIAAKIIEEAKRAQQEE</sequence>
<dbReference type="CDD" id="cd01434">
    <property type="entry name" value="EFG_mtEFG1_IV"/>
    <property type="match status" value="1"/>
</dbReference>
<evidence type="ECO:0000313" key="8">
    <source>
        <dbReference type="Proteomes" id="UP000008457"/>
    </source>
</evidence>
<dbReference type="CDD" id="cd04170">
    <property type="entry name" value="EF-G_bact"/>
    <property type="match status" value="1"/>
</dbReference>
<dbReference type="InterPro" id="IPR041095">
    <property type="entry name" value="EFG_II"/>
</dbReference>
<dbReference type="GO" id="GO:0003924">
    <property type="term" value="F:GTPase activity"/>
    <property type="evidence" value="ECO:0007669"/>
    <property type="project" value="InterPro"/>
</dbReference>
<dbReference type="HOGENOM" id="CLU_002794_4_1_9"/>
<reference evidence="7 8" key="2">
    <citation type="journal article" date="2011" name="Stand. Genomic Sci.">
        <title>Complete genome sequence of Mahella australiensis type strain (50-1 BON).</title>
        <authorList>
            <person name="Sikorski J."/>
            <person name="Teshima H."/>
            <person name="Nolan M."/>
            <person name="Lucas S."/>
            <person name="Hammon N."/>
            <person name="Deshpande S."/>
            <person name="Cheng J.F."/>
            <person name="Pitluck S."/>
            <person name="Liolios K."/>
            <person name="Pagani I."/>
            <person name="Ivanova N."/>
            <person name="Huntemann M."/>
            <person name="Mavromatis K."/>
            <person name="Ovchinikova G."/>
            <person name="Pati A."/>
            <person name="Tapia R."/>
            <person name="Han C."/>
            <person name="Goodwin L."/>
            <person name="Chen A."/>
            <person name="Palaniappan K."/>
            <person name="Land M."/>
            <person name="Hauser L."/>
            <person name="Ngatchou-Djao O.D."/>
            <person name="Rohde M."/>
            <person name="Pukall R."/>
            <person name="Spring S."/>
            <person name="Abt B."/>
            <person name="Goker M."/>
            <person name="Detter J.C."/>
            <person name="Woyke T."/>
            <person name="Bristow J."/>
            <person name="Markowitz V."/>
            <person name="Hugenholtz P."/>
            <person name="Eisen J.A."/>
            <person name="Kyrpides N.C."/>
            <person name="Klenk H.P."/>
            <person name="Lapidus A."/>
        </authorList>
    </citation>
    <scope>NUCLEOTIDE SEQUENCE [LARGE SCALE GENOMIC DNA]</scope>
    <source>
        <strain evidence="8">DSM 15567 / CIP 107919 / 50-1 BON</strain>
    </source>
</reference>
<dbReference type="CDD" id="cd04088">
    <property type="entry name" value="EFG_mtEFG_II"/>
    <property type="match status" value="1"/>
</dbReference>
<dbReference type="Pfam" id="PF14492">
    <property type="entry name" value="EFG_III"/>
    <property type="match status" value="1"/>
</dbReference>
<keyword evidence="8" id="KW-1185">Reference proteome</keyword>
<dbReference type="GO" id="GO:0032790">
    <property type="term" value="P:ribosome disassembly"/>
    <property type="evidence" value="ECO:0007669"/>
    <property type="project" value="TreeGrafter"/>
</dbReference>
<keyword evidence="4" id="KW-0342">GTP-binding</keyword>
<dbReference type="InterPro" id="IPR047872">
    <property type="entry name" value="EFG_IV"/>
</dbReference>
<evidence type="ECO:0000256" key="3">
    <source>
        <dbReference type="ARBA" id="ARBA00022741"/>
    </source>
</evidence>
<dbReference type="InterPro" id="IPR009000">
    <property type="entry name" value="Transl_B-barrel_sf"/>
</dbReference>
<dbReference type="InterPro" id="IPR005225">
    <property type="entry name" value="Small_GTP-bd"/>
</dbReference>
<dbReference type="Gene3D" id="3.30.70.240">
    <property type="match status" value="1"/>
</dbReference>
<dbReference type="OrthoDB" id="9804431at2"/>
<dbReference type="Pfam" id="PF03764">
    <property type="entry name" value="EFG_IV"/>
    <property type="match status" value="1"/>
</dbReference>
<dbReference type="InterPro" id="IPR004540">
    <property type="entry name" value="Transl_elong_EFG/EF2"/>
</dbReference>
<feature type="domain" description="Tr-type G" evidence="6">
    <location>
        <begin position="7"/>
        <end position="279"/>
    </location>
</feature>
<dbReference type="AlphaFoldDB" id="F4A086"/>
<dbReference type="SUPFAM" id="SSF54211">
    <property type="entry name" value="Ribosomal protein S5 domain 2-like"/>
    <property type="match status" value="1"/>
</dbReference>
<dbReference type="Gene3D" id="3.30.70.870">
    <property type="entry name" value="Elongation Factor G (Translational Gtpase), domain 3"/>
    <property type="match status" value="1"/>
</dbReference>
<dbReference type="InterPro" id="IPR053905">
    <property type="entry name" value="EF-G-like_DII"/>
</dbReference>
<evidence type="ECO:0000256" key="2">
    <source>
        <dbReference type="ARBA" id="ARBA00017872"/>
    </source>
</evidence>
<dbReference type="InterPro" id="IPR027417">
    <property type="entry name" value="P-loop_NTPase"/>
</dbReference>
<organism evidence="7 8">
    <name type="scientific">Mahella australiensis (strain DSM 15567 / CIP 107919 / 50-1 BON)</name>
    <dbReference type="NCBI Taxonomy" id="697281"/>
    <lineage>
        <taxon>Bacteria</taxon>
        <taxon>Bacillati</taxon>
        <taxon>Bacillota</taxon>
        <taxon>Clostridia</taxon>
        <taxon>Thermoanaerobacterales</taxon>
        <taxon>Thermoanaerobacterales Family IV. Incertae Sedis</taxon>
        <taxon>Mahella</taxon>
    </lineage>
</organism>
<dbReference type="GO" id="GO:0005525">
    <property type="term" value="F:GTP binding"/>
    <property type="evidence" value="ECO:0007669"/>
    <property type="project" value="UniProtKB-UniRule"/>
</dbReference>
<keyword evidence="7" id="KW-0251">Elongation factor</keyword>
<dbReference type="FunFam" id="3.30.230.10:FF:000003">
    <property type="entry name" value="Elongation factor G"/>
    <property type="match status" value="1"/>
</dbReference>
<keyword evidence="7" id="KW-0648">Protein biosynthesis</keyword>
<dbReference type="NCBIfam" id="TIGR00484">
    <property type="entry name" value="EF-G"/>
    <property type="match status" value="1"/>
</dbReference>
<dbReference type="RefSeq" id="WP_013781348.1">
    <property type="nucleotide sequence ID" value="NC_015520.1"/>
</dbReference>
<dbReference type="InterPro" id="IPR005517">
    <property type="entry name" value="Transl_elong_EFG/EF2_IV"/>
</dbReference>
<protein>
    <recommendedName>
        <fullName evidence="2 5">Elongation factor G</fullName>
    </recommendedName>
</protein>
<dbReference type="InterPro" id="IPR020568">
    <property type="entry name" value="Ribosomal_Su5_D2-typ_SF"/>
</dbReference>
<dbReference type="NCBIfam" id="NF009379">
    <property type="entry name" value="PRK12740.1-3"/>
    <property type="match status" value="1"/>
</dbReference>
<dbReference type="Gene3D" id="3.40.50.300">
    <property type="entry name" value="P-loop containing nucleotide triphosphate hydrolases"/>
    <property type="match status" value="1"/>
</dbReference>
<dbReference type="NCBIfam" id="NF009891">
    <property type="entry name" value="PRK13351.1-1"/>
    <property type="match status" value="1"/>
</dbReference>
<dbReference type="CDD" id="cd16262">
    <property type="entry name" value="EFG_III"/>
    <property type="match status" value="1"/>
</dbReference>
<evidence type="ECO:0000259" key="6">
    <source>
        <dbReference type="PROSITE" id="PS51722"/>
    </source>
</evidence>
<keyword evidence="3" id="KW-0547">Nucleotide-binding</keyword>
<dbReference type="InterPro" id="IPR000795">
    <property type="entry name" value="T_Tr_GTP-bd_dom"/>
</dbReference>
<evidence type="ECO:0000313" key="7">
    <source>
        <dbReference type="EMBL" id="AEE96920.1"/>
    </source>
</evidence>
<dbReference type="PRINTS" id="PR00315">
    <property type="entry name" value="ELONGATNFCT"/>
</dbReference>
<comment type="similarity">
    <text evidence="1">Belongs to the TRAFAC class translation factor GTPase superfamily. Classic translation factor GTPase family. EF-G/EF-2 subfamily.</text>
</comment>
<dbReference type="SMART" id="SM00838">
    <property type="entry name" value="EFG_C"/>
    <property type="match status" value="1"/>
</dbReference>
<dbReference type="InterPro" id="IPR000640">
    <property type="entry name" value="EFG_V-like"/>
</dbReference>
<dbReference type="STRING" id="697281.Mahau_1739"/>